<name>M1E119_SOLTU</name>
<dbReference type="InParanoid" id="M1E119"/>
<organism evidence="2 3">
    <name type="scientific">Solanum tuberosum</name>
    <name type="common">Potato</name>
    <dbReference type="NCBI Taxonomy" id="4113"/>
    <lineage>
        <taxon>Eukaryota</taxon>
        <taxon>Viridiplantae</taxon>
        <taxon>Streptophyta</taxon>
        <taxon>Embryophyta</taxon>
        <taxon>Tracheophyta</taxon>
        <taxon>Spermatophyta</taxon>
        <taxon>Magnoliopsida</taxon>
        <taxon>eudicotyledons</taxon>
        <taxon>Gunneridae</taxon>
        <taxon>Pentapetalae</taxon>
        <taxon>asterids</taxon>
        <taxon>lamiids</taxon>
        <taxon>Solanales</taxon>
        <taxon>Solanaceae</taxon>
        <taxon>Solanoideae</taxon>
        <taxon>Solaneae</taxon>
        <taxon>Solanum</taxon>
    </lineage>
</organism>
<evidence type="ECO:0000313" key="2">
    <source>
        <dbReference type="EnsemblPlants" id="PGSC0003DMT400097624"/>
    </source>
</evidence>
<evidence type="ECO:0000313" key="3">
    <source>
        <dbReference type="Proteomes" id="UP000011115"/>
    </source>
</evidence>
<evidence type="ECO:0000256" key="1">
    <source>
        <dbReference type="SAM" id="MobiDB-lite"/>
    </source>
</evidence>
<accession>M1E119</accession>
<dbReference type="PaxDb" id="4113-PGSC0003DMT400097624"/>
<keyword evidence="3" id="KW-1185">Reference proteome</keyword>
<dbReference type="EnsemblPlants" id="PGSC0003DMT400097624">
    <property type="protein sequence ID" value="PGSC0003DMT400097624"/>
    <property type="gene ID" value="PGSC0003DMG400047195"/>
</dbReference>
<sequence length="160" mass="18165">MTTAPLSCSTLKGKDKIVTYDVQQQYPFEGFNIFDDGPTQLMSSFSQWINEGLYKNHAKKYVEILFNPLMDKVKRESIGATTIKRERVDTGQLVVFNEGMVDAAIRTGVNIGVSAGIWIEKQSKDTNMQKRTKQTEEVKKGEPEDRQEHLAYRRVATLTA</sequence>
<proteinExistence type="predicted"/>
<feature type="region of interest" description="Disordered" evidence="1">
    <location>
        <begin position="125"/>
        <end position="149"/>
    </location>
</feature>
<dbReference type="AlphaFoldDB" id="M1E119"/>
<dbReference type="HOGENOM" id="CLU_1655247_0_0_1"/>
<reference evidence="2" key="2">
    <citation type="submission" date="2015-06" db="UniProtKB">
        <authorList>
            <consortium name="EnsemblPlants"/>
        </authorList>
    </citation>
    <scope>IDENTIFICATION</scope>
    <source>
        <strain evidence="2">DM1-3 516 R44</strain>
    </source>
</reference>
<dbReference type="Proteomes" id="UP000011115">
    <property type="component" value="Unassembled WGS sequence"/>
</dbReference>
<reference evidence="3" key="1">
    <citation type="journal article" date="2011" name="Nature">
        <title>Genome sequence and analysis of the tuber crop potato.</title>
        <authorList>
            <consortium name="The Potato Genome Sequencing Consortium"/>
        </authorList>
    </citation>
    <scope>NUCLEOTIDE SEQUENCE [LARGE SCALE GENOMIC DNA]</scope>
    <source>
        <strain evidence="3">cv. DM1-3 516 R44</strain>
    </source>
</reference>
<protein>
    <submittedName>
        <fullName evidence="2">Uncharacterized protein</fullName>
    </submittedName>
</protein>
<dbReference type="Gramene" id="PGSC0003DMT400097624">
    <property type="protein sequence ID" value="PGSC0003DMT400097624"/>
    <property type="gene ID" value="PGSC0003DMG400047195"/>
</dbReference>